<evidence type="ECO:0000313" key="3">
    <source>
        <dbReference type="EMBL" id="SHN06596.1"/>
    </source>
</evidence>
<dbReference type="GO" id="GO:0008233">
    <property type="term" value="F:peptidase activity"/>
    <property type="evidence" value="ECO:0007669"/>
    <property type="project" value="UniProtKB-KW"/>
</dbReference>
<accession>A0A1M7NRB3</accession>
<sequence>MAIIDVVKWESNPHEIVHKFPSENLRLGTQLVVHAGQTAFFVKGGQVLDSFESGTYTIKTANIPLLGKLINLPFGGDTPFQAEVWFVNTLAILDTKWGTPSPIQLEDPKYEVIVPVRAFGQYGIKVSDPRLLIESLVGNMATFSVSKIDSYFKGVLLSRFANLLSDKMVKDGISFLTINSHLNELSEFIVQSLQPDFNKYGVGLENFYVVSVNVPEDDPSFIKLKEAKDLMAKIKIAGRDVYQMDRSFDVLETAAGNEGTAGSFIGMGMGMNAGMGFAGQMSNLAGQHMNTQAAAPPPIPQQASYFIAVNGQQQGPYDANALMSYIAQGQIQRDTLVWKNGMPNWAQISTLPEFANSFGAVPPPLPPQP</sequence>
<dbReference type="AlphaFoldDB" id="A0A1M7NRB3"/>
<dbReference type="RefSeq" id="WP_073048140.1">
    <property type="nucleotide sequence ID" value="NZ_FOLF01000009.1"/>
</dbReference>
<dbReference type="CDD" id="cd03408">
    <property type="entry name" value="SPFH_like_u1"/>
    <property type="match status" value="1"/>
</dbReference>
<evidence type="ECO:0000259" key="1">
    <source>
        <dbReference type="Pfam" id="PF13421"/>
    </source>
</evidence>
<dbReference type="PANTHER" id="PTHR37826:SF2">
    <property type="entry name" value="ZINC-RIBBON DOMAIN-CONTAINING PROTEIN"/>
    <property type="match status" value="1"/>
</dbReference>
<organism evidence="3 4">
    <name type="scientific">Xylanibacter ruminicola</name>
    <name type="common">Prevotella ruminicola</name>
    <dbReference type="NCBI Taxonomy" id="839"/>
    <lineage>
        <taxon>Bacteria</taxon>
        <taxon>Pseudomonadati</taxon>
        <taxon>Bacteroidota</taxon>
        <taxon>Bacteroidia</taxon>
        <taxon>Bacteroidales</taxon>
        <taxon>Prevotellaceae</taxon>
        <taxon>Xylanibacter</taxon>
    </lineage>
</organism>
<dbReference type="InterPro" id="IPR033880">
    <property type="entry name" value="SPFH_YdjI"/>
</dbReference>
<dbReference type="Pfam" id="PF14237">
    <property type="entry name" value="GYF_2"/>
    <property type="match status" value="1"/>
</dbReference>
<name>A0A1M7NRB3_XYLRU</name>
<keyword evidence="3" id="KW-0645">Protease</keyword>
<dbReference type="OrthoDB" id="9764015at2"/>
<dbReference type="SUPFAM" id="SSF117892">
    <property type="entry name" value="Band 7/SPFH domain"/>
    <property type="match status" value="1"/>
</dbReference>
<proteinExistence type="predicted"/>
<dbReference type="PANTHER" id="PTHR37826">
    <property type="entry name" value="FLOTILLIN BAND_7_5 DOMAIN PROTEIN"/>
    <property type="match status" value="1"/>
</dbReference>
<dbReference type="Pfam" id="PF13421">
    <property type="entry name" value="Band_7_1"/>
    <property type="match status" value="1"/>
</dbReference>
<evidence type="ECO:0000259" key="2">
    <source>
        <dbReference type="Pfam" id="PF14237"/>
    </source>
</evidence>
<dbReference type="InterPro" id="IPR036013">
    <property type="entry name" value="Band_7/SPFH_dom_sf"/>
</dbReference>
<dbReference type="EMBL" id="FRCJ01000011">
    <property type="protein sequence ID" value="SHN06596.1"/>
    <property type="molecule type" value="Genomic_DNA"/>
</dbReference>
<dbReference type="InterPro" id="IPR025640">
    <property type="entry name" value="GYF_2"/>
</dbReference>
<reference evidence="3 4" key="1">
    <citation type="submission" date="2016-11" db="EMBL/GenBank/DDBJ databases">
        <authorList>
            <person name="Jaros S."/>
            <person name="Januszkiewicz K."/>
            <person name="Wedrychowicz H."/>
        </authorList>
    </citation>
    <scope>NUCLEOTIDE SEQUENCE [LARGE SCALE GENOMIC DNA]</scope>
    <source>
        <strain evidence="3 4">BPI-34</strain>
    </source>
</reference>
<gene>
    <name evidence="3" type="ORF">SAMN04488494_0157</name>
</gene>
<feature type="domain" description="GYF" evidence="2">
    <location>
        <begin position="305"/>
        <end position="354"/>
    </location>
</feature>
<keyword evidence="3" id="KW-0378">Hydrolase</keyword>
<dbReference type="Proteomes" id="UP000184280">
    <property type="component" value="Unassembled WGS sequence"/>
</dbReference>
<feature type="domain" description="SPFH" evidence="1">
    <location>
        <begin position="18"/>
        <end position="217"/>
    </location>
</feature>
<dbReference type="GO" id="GO:0006508">
    <property type="term" value="P:proteolysis"/>
    <property type="evidence" value="ECO:0007669"/>
    <property type="project" value="UniProtKB-KW"/>
</dbReference>
<evidence type="ECO:0000313" key="4">
    <source>
        <dbReference type="Proteomes" id="UP000184280"/>
    </source>
</evidence>
<protein>
    <submittedName>
        <fullName evidence="3">Membrane protease subunit, stomatin/prohibitin family, contains C-terminal Zn-ribbon domain</fullName>
    </submittedName>
</protein>